<name>A0A2V3UQN8_9SPHN</name>
<accession>A0A2V3UQN8</accession>
<protein>
    <submittedName>
        <fullName evidence="6">Patatin-like phospholipase</fullName>
    </submittedName>
</protein>
<keyword evidence="3 4" id="KW-0443">Lipid metabolism</keyword>
<feature type="domain" description="PNPLA" evidence="5">
    <location>
        <begin position="8"/>
        <end position="212"/>
    </location>
</feature>
<dbReference type="GO" id="GO:0016042">
    <property type="term" value="P:lipid catabolic process"/>
    <property type="evidence" value="ECO:0007669"/>
    <property type="project" value="UniProtKB-UniRule"/>
</dbReference>
<comment type="caution">
    <text evidence="6">The sequence shown here is derived from an EMBL/GenBank/DDBJ whole genome shotgun (WGS) entry which is preliminary data.</text>
</comment>
<evidence type="ECO:0000256" key="1">
    <source>
        <dbReference type="ARBA" id="ARBA00022801"/>
    </source>
</evidence>
<proteinExistence type="predicted"/>
<evidence type="ECO:0000256" key="2">
    <source>
        <dbReference type="ARBA" id="ARBA00022963"/>
    </source>
</evidence>
<dbReference type="Pfam" id="PF01734">
    <property type="entry name" value="Patatin"/>
    <property type="match status" value="1"/>
</dbReference>
<reference evidence="6 7" key="1">
    <citation type="submission" date="2018-05" db="EMBL/GenBank/DDBJ databases">
        <title>Genomic Encyclopedia of Type Strains, Phase IV (KMG-IV): sequencing the most valuable type-strain genomes for metagenomic binning, comparative biology and taxonomic classification.</title>
        <authorList>
            <person name="Goeker M."/>
        </authorList>
    </citation>
    <scope>NUCLEOTIDE SEQUENCE [LARGE SCALE GENOMIC DNA]</scope>
    <source>
        <strain evidence="6 7">DSM 3183</strain>
    </source>
</reference>
<dbReference type="AlphaFoldDB" id="A0A2V3UQN8"/>
<feature type="short sequence motif" description="GXSXG" evidence="4">
    <location>
        <begin position="51"/>
        <end position="55"/>
    </location>
</feature>
<organism evidence="6 7">
    <name type="scientific">Blastomonas natatoria</name>
    <dbReference type="NCBI Taxonomy" id="34015"/>
    <lineage>
        <taxon>Bacteria</taxon>
        <taxon>Pseudomonadati</taxon>
        <taxon>Pseudomonadota</taxon>
        <taxon>Alphaproteobacteria</taxon>
        <taxon>Sphingomonadales</taxon>
        <taxon>Sphingomonadaceae</taxon>
        <taxon>Blastomonas</taxon>
    </lineage>
</organism>
<feature type="active site" description="Proton acceptor" evidence="4">
    <location>
        <position position="199"/>
    </location>
</feature>
<evidence type="ECO:0000313" key="7">
    <source>
        <dbReference type="Proteomes" id="UP000248014"/>
    </source>
</evidence>
<dbReference type="PROSITE" id="PS51635">
    <property type="entry name" value="PNPLA"/>
    <property type="match status" value="1"/>
</dbReference>
<feature type="active site" description="Nucleophile" evidence="4">
    <location>
        <position position="53"/>
    </location>
</feature>
<dbReference type="GO" id="GO:0019369">
    <property type="term" value="P:arachidonate metabolic process"/>
    <property type="evidence" value="ECO:0007669"/>
    <property type="project" value="TreeGrafter"/>
</dbReference>
<keyword evidence="1 4" id="KW-0378">Hydrolase</keyword>
<dbReference type="PANTHER" id="PTHR24185:SF1">
    <property type="entry name" value="CALCIUM-INDEPENDENT PHOSPHOLIPASE A2-GAMMA"/>
    <property type="match status" value="1"/>
</dbReference>
<evidence type="ECO:0000313" key="6">
    <source>
        <dbReference type="EMBL" id="PXW68330.1"/>
    </source>
</evidence>
<dbReference type="PANTHER" id="PTHR24185">
    <property type="entry name" value="CALCIUM-INDEPENDENT PHOSPHOLIPASE A2-GAMMA"/>
    <property type="match status" value="1"/>
</dbReference>
<gene>
    <name evidence="6" type="ORF">C7451_11853</name>
</gene>
<evidence type="ECO:0000259" key="5">
    <source>
        <dbReference type="PROSITE" id="PS51635"/>
    </source>
</evidence>
<dbReference type="CDD" id="cd07199">
    <property type="entry name" value="Pat17_PNPLA8_PNPLA9_like"/>
    <property type="match status" value="1"/>
</dbReference>
<feature type="short sequence motif" description="GXGXXG" evidence="4">
    <location>
        <begin position="12"/>
        <end position="17"/>
    </location>
</feature>
<keyword evidence="2 4" id="KW-0442">Lipid degradation</keyword>
<feature type="short sequence motif" description="DGA/G" evidence="4">
    <location>
        <begin position="199"/>
        <end position="201"/>
    </location>
</feature>
<dbReference type="SUPFAM" id="SSF52151">
    <property type="entry name" value="FabD/lysophospholipase-like"/>
    <property type="match status" value="1"/>
</dbReference>
<dbReference type="InterPro" id="IPR002641">
    <property type="entry name" value="PNPLA_dom"/>
</dbReference>
<keyword evidence="7" id="KW-1185">Reference proteome</keyword>
<sequence>MPSPFRVLSIDGGGMRGLYSASFLAGISQLFERERETGMLDIGKGFDLIVGTSTGAILGCAAAVGEPMSKVAKLYKEHGKAIFPIRLPTNLTGALMQAKTRPRHLKNGDQALRAALVAVLQQRTIAQVYAERGIALAIPAVEMGHQRSWVFKTPHLGGHRDDHFTLVDVCMASSAAPIFRSLAAIQMADGLGGHRVFADGGLWANNPVLVALLDALQMAPVDREIEIFALGTCPRPEGEAIEEDEVHRGLLEWKLGGKALQLSLSAQEFAFDNMARLFAGVLETLGRKVSIIRFPNGAVPPDTLQYLDLDDARPEATNRLLAQARADVVFTKSACDDKRNVVGQQIARLFRDMPPLQPSPTGE</sequence>
<dbReference type="Proteomes" id="UP000248014">
    <property type="component" value="Unassembled WGS sequence"/>
</dbReference>
<evidence type="ECO:0000256" key="3">
    <source>
        <dbReference type="ARBA" id="ARBA00023098"/>
    </source>
</evidence>
<dbReference type="Gene3D" id="3.40.1090.10">
    <property type="entry name" value="Cytosolic phospholipase A2 catalytic domain"/>
    <property type="match status" value="1"/>
</dbReference>
<evidence type="ECO:0000256" key="4">
    <source>
        <dbReference type="PROSITE-ProRule" id="PRU01161"/>
    </source>
</evidence>
<dbReference type="InterPro" id="IPR016035">
    <property type="entry name" value="Acyl_Trfase/lysoPLipase"/>
</dbReference>
<dbReference type="EMBL" id="QJJM01000018">
    <property type="protein sequence ID" value="PXW68330.1"/>
    <property type="molecule type" value="Genomic_DNA"/>
</dbReference>
<dbReference type="GO" id="GO:0047499">
    <property type="term" value="F:calcium-independent phospholipase A2 activity"/>
    <property type="evidence" value="ECO:0007669"/>
    <property type="project" value="TreeGrafter"/>
</dbReference>
<dbReference type="GO" id="GO:0016020">
    <property type="term" value="C:membrane"/>
    <property type="evidence" value="ECO:0007669"/>
    <property type="project" value="TreeGrafter"/>
</dbReference>